<feature type="compositionally biased region" description="Basic and acidic residues" evidence="1">
    <location>
        <begin position="1225"/>
        <end position="1238"/>
    </location>
</feature>
<comment type="caution">
    <text evidence="2">The sequence shown here is derived from an EMBL/GenBank/DDBJ whole genome shotgun (WGS) entry which is preliminary data.</text>
</comment>
<evidence type="ECO:0000256" key="1">
    <source>
        <dbReference type="SAM" id="MobiDB-lite"/>
    </source>
</evidence>
<keyword evidence="3" id="KW-1185">Reference proteome</keyword>
<sequence length="2297" mass="250459">MYQLSCQLVCEWASQLLDKQFSDIKTLSEYLISIGLSCGKTASMFTMMSGNTSPPKLSTDKKNLSTRLVQRRLQHNEIIRKHKDKIKQQLKFQREQQALMAQQKRGHTLFYKDMSSQSTIFSSSSITILPRPLSVQPYMCNSTSSKDIHSSSIWCTSISKDVKPASGDQHQNIDAKPGTEHSSAQTKRCQSTSLVEKHLVSPYKLVGPLVDEQAIKSLTNKIAVNDDGRSHSEKQYHPYKQTFMFSTSEVTSRSPSISPITTTAVGGAARNISRLLESPAHSAMLVVHQNKRTGEEMSQEEAAFVKKRCTTSIGVLKQGSLDSTICRKENDFTVVRPYSCPISFHECNQSKKSKKKGMKSVKASAILKSIDWISTDKSDDKCATPEKVEIQKIYDVKDTKSFHFVQKPQVISRLEITSPSSLSNSKPTPQETTGRTRYNILNSLLSSDYDMMPAVNEPIAHSQIFTKGDQVPHLRRISCASHTNYTDGFRSAFVPVTSQKQHTNSTAPAESSLMKLELNETKETKDKGDDKMVGSEEKNRNCNNSSIKLNEKSFNSQYQCTTTTSSSSSSSSSTLCQSGDSVVSFATPTPTIGNQKLATASAPATLSKVSSSSFSPAWSVSTAQSWNNGPDCISVAAGSPSLVPKKTNKNRFTPIRPKLDGCLHISPQKLRASSTSTSPQKRDMRPVHTILQEHRVKNAQDLLANLAQNYQAELGLPAPCNVSSESVIVSFGPKSESFQKSVPPGAASLNVLSSLPVQNFPRKETPRPISVSNTCRKIFQSHIPKVVSVSSSLSESQVILLPSSTHNEAVSEAQPILIQDIKGHQYAVDKQPTGNLLLQSDLIVQPREAQVMSNSSLLGLCTKQAHVIGPDAQGQTYLLVPNSEKKLPQVRSKSCVPVTAASVEPPGPPIHSSLSLTSMLSSKFSGGLLVDSSENGHIRIQDSAAPSAFHKCASIGSTSKLSDKKVELDLGDTGAKQNQEKDLVCSNLMSASNKMATEAATSNTKFMARDRSPAGKYEPSMKDTAKNTVEQTYQSSCHNPVANNFLDKMDSTSVAFLEQAKNDPIITKVNGDLINSQSLNKVNDSSVQPQQVFRKRKAAVVDSSEHEGKKRTEEGENMENVEPPDPQRLSEKADEPIKKQTSSVHEEKSEWPSDVISVKTSPLSDTSPNQTDTETLLSMIGDTRAMTVKEVVLTLNKLRAKLRDQGEKDSPRPGCDSRASTQDFYDGKQVMKPDEKSRPQRPTRRNTSLNLESLEIDALLDLEPSLDSKLVGDIREKDVLKIGQHSGRRASVGTAVKAHQPIHSDSEASLNIEHKSKSLKRLDTTYTVSETDRANRPASVWVGDFKKSEICVVNEPLHLQPCKKKSVEKTKSCVQNILERGVLCKRDDVAHHFSSVVGLLSRGQDPDNGQSLPGYKKDKIFYKSSGQIMDMEESTSCSEQMKAHDHTEGMNSKADYDSDMPLDVIEFITESMSDDNSYLSNQTPHNPIASWLADFSSNVPGTEPVEKIECDKSASLSVPTAEAFPAQLTDKKLMCETEDTATKKSHAKKKNNSSLAYSQVETDCEQQNILNTRAVSTSCPDGTFLSPTGPARSSRRSSMERMVSGDRNTLRNPVEQPRPLSRLKSRAETPVERFCSTPSDLIIIGKPSVVKKDPFNVRDHTTALMLQQPITSHLPSQASHESPSETCITSFICQGSAELCRADRALSETPVSDPGYSSVGQTPVSEVGGSSVSPSPVMMSLDSTFRPVKSETDNLTHLSESSATYQVLAPIVADQHAHIQVASKSTPLPCSTSASKNSSQTDLSSGSNMSNLNDTLSALSELDQLMSVRLQCIPTPPSSPSGSPQLPKNSSSPCLPELKLADKQYTSASFIAPPCPPNNTQNSSIAPAMYRLSVTTHCPGLVTNSDFVSSGFISRFSPSPHLSVRPSCSPYQQYSHPSPPFTPSSQRCPTPSTITTMSPRSSTPGTESSAAPNRFMPIQTSGILATSMTVTQTYIQPIKPVVTLASAAVQKNLGSLGPRFLGHPRIVPLSTSTFTSTANTRQKSVSCQLNSSVSQRHASKMTYQSHDSKSVLSTSCSIPQKCQSSSKSVRTSTSRTEKVAQPALVLSLGGNMGSVSLSGQGKPIFDHNRQSVVQRNALPTYQEALFNMAGAEQSQTFTTRDAPQYHTVQGSLTVRRVESSLKPENSTPKLPPQHTGTSHELSFTARMSAQLREFYSQSSSGTQQVLPHGMLAEYQGSSISRNKFSREEVSDRGVEVCTPAFSLSHTPDDLEETLDVLKTLDSQYFQHDEDSSSSTSL</sequence>
<name>A0A433TUS3_ELYCH</name>
<feature type="compositionally biased region" description="Basic and acidic residues" evidence="1">
    <location>
        <begin position="1103"/>
        <end position="1114"/>
    </location>
</feature>
<feature type="compositionally biased region" description="Basic and acidic residues" evidence="1">
    <location>
        <begin position="517"/>
        <end position="540"/>
    </location>
</feature>
<feature type="compositionally biased region" description="Low complexity" evidence="1">
    <location>
        <begin position="1723"/>
        <end position="1735"/>
    </location>
</feature>
<feature type="compositionally biased region" description="Polar residues" evidence="1">
    <location>
        <begin position="1158"/>
        <end position="1173"/>
    </location>
</feature>
<feature type="compositionally biased region" description="Basic and acidic residues" evidence="1">
    <location>
        <begin position="1128"/>
        <end position="1151"/>
    </location>
</feature>
<feature type="region of interest" description="Disordered" evidence="1">
    <location>
        <begin position="1832"/>
        <end position="1853"/>
    </location>
</feature>
<feature type="region of interest" description="Disordered" evidence="1">
    <location>
        <begin position="1203"/>
        <end position="1248"/>
    </location>
</feature>
<evidence type="ECO:0000313" key="3">
    <source>
        <dbReference type="Proteomes" id="UP000271974"/>
    </source>
</evidence>
<feature type="region of interest" description="Disordered" evidence="1">
    <location>
        <begin position="497"/>
        <end position="547"/>
    </location>
</feature>
<feature type="region of interest" description="Disordered" evidence="1">
    <location>
        <begin position="1580"/>
        <end position="1615"/>
    </location>
</feature>
<feature type="compositionally biased region" description="Polar residues" evidence="1">
    <location>
        <begin position="180"/>
        <end position="190"/>
    </location>
</feature>
<accession>A0A433TUS3</accession>
<protein>
    <submittedName>
        <fullName evidence="2">Uncharacterized protein</fullName>
    </submittedName>
</protein>
<proteinExistence type="predicted"/>
<evidence type="ECO:0000313" key="2">
    <source>
        <dbReference type="EMBL" id="RUS85330.1"/>
    </source>
</evidence>
<feature type="compositionally biased region" description="Polar residues" evidence="1">
    <location>
        <begin position="497"/>
        <end position="509"/>
    </location>
</feature>
<dbReference type="EMBL" id="RQTK01000173">
    <property type="protein sequence ID" value="RUS85330.1"/>
    <property type="molecule type" value="Genomic_DNA"/>
</dbReference>
<feature type="compositionally biased region" description="Polar residues" evidence="1">
    <location>
        <begin position="1943"/>
        <end position="1971"/>
    </location>
</feature>
<feature type="region of interest" description="Disordered" evidence="1">
    <location>
        <begin position="1708"/>
        <end position="1735"/>
    </location>
</feature>
<feature type="region of interest" description="Disordered" evidence="1">
    <location>
        <begin position="418"/>
        <end position="437"/>
    </location>
</feature>
<feature type="region of interest" description="Disordered" evidence="1">
    <location>
        <begin position="1785"/>
        <end position="1809"/>
    </location>
</feature>
<dbReference type="STRING" id="188477.A0A433TUS3"/>
<feature type="compositionally biased region" description="Low complexity" evidence="1">
    <location>
        <begin position="1927"/>
        <end position="1936"/>
    </location>
</feature>
<feature type="region of interest" description="Disordered" evidence="1">
    <location>
        <begin position="164"/>
        <end position="190"/>
    </location>
</feature>
<reference evidence="2 3" key="1">
    <citation type="submission" date="2019-01" db="EMBL/GenBank/DDBJ databases">
        <title>A draft genome assembly of the solar-powered sea slug Elysia chlorotica.</title>
        <authorList>
            <person name="Cai H."/>
            <person name="Li Q."/>
            <person name="Fang X."/>
            <person name="Li J."/>
            <person name="Curtis N.E."/>
            <person name="Altenburger A."/>
            <person name="Shibata T."/>
            <person name="Feng M."/>
            <person name="Maeda T."/>
            <person name="Schwartz J.A."/>
            <person name="Shigenobu S."/>
            <person name="Lundholm N."/>
            <person name="Nishiyama T."/>
            <person name="Yang H."/>
            <person name="Hasebe M."/>
            <person name="Li S."/>
            <person name="Pierce S.K."/>
            <person name="Wang J."/>
        </authorList>
    </citation>
    <scope>NUCLEOTIDE SEQUENCE [LARGE SCALE GENOMIC DNA]</scope>
    <source>
        <strain evidence="2">EC2010</strain>
        <tissue evidence="2">Whole organism of an adult</tissue>
    </source>
</reference>
<organism evidence="2 3">
    <name type="scientific">Elysia chlorotica</name>
    <name type="common">Eastern emerald elysia</name>
    <name type="synonym">Sea slug</name>
    <dbReference type="NCBI Taxonomy" id="188477"/>
    <lineage>
        <taxon>Eukaryota</taxon>
        <taxon>Metazoa</taxon>
        <taxon>Spiralia</taxon>
        <taxon>Lophotrochozoa</taxon>
        <taxon>Mollusca</taxon>
        <taxon>Gastropoda</taxon>
        <taxon>Heterobranchia</taxon>
        <taxon>Euthyneura</taxon>
        <taxon>Panpulmonata</taxon>
        <taxon>Sacoglossa</taxon>
        <taxon>Placobranchoidea</taxon>
        <taxon>Plakobranchidae</taxon>
        <taxon>Elysia</taxon>
    </lineage>
</organism>
<dbReference type="OrthoDB" id="10069709at2759"/>
<dbReference type="Proteomes" id="UP000271974">
    <property type="component" value="Unassembled WGS sequence"/>
</dbReference>
<feature type="region of interest" description="Disordered" evidence="1">
    <location>
        <begin position="2178"/>
        <end position="2198"/>
    </location>
</feature>
<gene>
    <name evidence="2" type="ORF">EGW08_006873</name>
</gene>
<feature type="region of interest" description="Disordered" evidence="1">
    <location>
        <begin position="1927"/>
        <end position="1973"/>
    </location>
</feature>
<feature type="compositionally biased region" description="Polar residues" evidence="1">
    <location>
        <begin position="2182"/>
        <end position="2198"/>
    </location>
</feature>
<feature type="region of interest" description="Disordered" evidence="1">
    <location>
        <begin position="1083"/>
        <end position="1173"/>
    </location>
</feature>